<evidence type="ECO:0000313" key="7">
    <source>
        <dbReference type="EMBL" id="SMY09647.1"/>
    </source>
</evidence>
<comment type="catalytic activity">
    <reaction evidence="1">
        <text>Hydrolysis of terminal non-reducing N-acetyl-D-hexosamine residues in N-acetyl-beta-D-hexosaminides.</text>
        <dbReference type="EC" id="3.2.1.52"/>
    </reaction>
</comment>
<dbReference type="PANTHER" id="PTHR30480:SF13">
    <property type="entry name" value="BETA-HEXOSAMINIDASE"/>
    <property type="match status" value="1"/>
</dbReference>
<comment type="similarity">
    <text evidence="2">Belongs to the glycosyl hydrolase 3 family.</text>
</comment>
<dbReference type="Gene3D" id="3.20.20.300">
    <property type="entry name" value="Glycoside hydrolase, family 3, N-terminal domain"/>
    <property type="match status" value="1"/>
</dbReference>
<dbReference type="GO" id="GO:0004563">
    <property type="term" value="F:beta-N-acetylhexosaminidase activity"/>
    <property type="evidence" value="ECO:0007669"/>
    <property type="project" value="UniProtKB-EC"/>
</dbReference>
<gene>
    <name evidence="7" type="primary">nagZ</name>
    <name evidence="7" type="ORF">LOM8899_03819</name>
</gene>
<evidence type="ECO:0000259" key="6">
    <source>
        <dbReference type="Pfam" id="PF00933"/>
    </source>
</evidence>
<organism evidence="7 8">
    <name type="scientific">Flavimaricola marinus</name>
    <dbReference type="NCBI Taxonomy" id="1819565"/>
    <lineage>
        <taxon>Bacteria</taxon>
        <taxon>Pseudomonadati</taxon>
        <taxon>Pseudomonadota</taxon>
        <taxon>Alphaproteobacteria</taxon>
        <taxon>Rhodobacterales</taxon>
        <taxon>Paracoccaceae</taxon>
        <taxon>Flavimaricola</taxon>
    </lineage>
</organism>
<dbReference type="InterPro" id="IPR017853">
    <property type="entry name" value="GH"/>
</dbReference>
<evidence type="ECO:0000313" key="8">
    <source>
        <dbReference type="Proteomes" id="UP000201613"/>
    </source>
</evidence>
<dbReference type="OrthoDB" id="9786661at2"/>
<dbReference type="PANTHER" id="PTHR30480">
    <property type="entry name" value="BETA-HEXOSAMINIDASE-RELATED"/>
    <property type="match status" value="1"/>
</dbReference>
<evidence type="ECO:0000256" key="4">
    <source>
        <dbReference type="ARBA" id="ARBA00022801"/>
    </source>
</evidence>
<evidence type="ECO:0000256" key="2">
    <source>
        <dbReference type="ARBA" id="ARBA00005336"/>
    </source>
</evidence>
<protein>
    <recommendedName>
        <fullName evidence="3">beta-N-acetylhexosaminidase</fullName>
        <ecNumber evidence="3">3.2.1.52</ecNumber>
    </recommendedName>
</protein>
<dbReference type="Proteomes" id="UP000201613">
    <property type="component" value="Unassembled WGS sequence"/>
</dbReference>
<keyword evidence="8" id="KW-1185">Reference proteome</keyword>
<sequence length="332" mass="35479">MNVPSAAILGVSGTVLTPDERAFLSDANPWGFILFARNVHSPGQLRVLTADLRATVGRNAPILIDQEGGRVQRLRSPLWREYLPALDQMARARKPIRAQWVRNRLIAQELFDAGIDVNCAPLADLVEDQSHPVLRNRLYGSDIESVVAAAKACAEAFLEGGVLPVLKHIPGYGRAQVDGHLALPRVSASAEALAARDFAPFHALRHIKMGMTAHIVMEAIDPDLPATVSPKVMQVIRDQIGFDGLMMTDDISMEALSGSVAERCAASIAAGCDLVLHSNGKLAEMEAVVEASGSMTPAAVARGEIALAERQTPVPVDIAALEAELETLLAAE</sequence>
<reference evidence="8" key="1">
    <citation type="submission" date="2017-05" db="EMBL/GenBank/DDBJ databases">
        <authorList>
            <person name="Rodrigo-Torres L."/>
            <person name="Arahal R. D."/>
            <person name="Lucena T."/>
        </authorList>
    </citation>
    <scope>NUCLEOTIDE SEQUENCE [LARGE SCALE GENOMIC DNA]</scope>
    <source>
        <strain evidence="8">CECT 8899</strain>
    </source>
</reference>
<dbReference type="AlphaFoldDB" id="A0A238LIU8"/>
<evidence type="ECO:0000256" key="5">
    <source>
        <dbReference type="ARBA" id="ARBA00023295"/>
    </source>
</evidence>
<keyword evidence="4 7" id="KW-0378">Hydrolase</keyword>
<dbReference type="InterPro" id="IPR050226">
    <property type="entry name" value="NagZ_Beta-hexosaminidase"/>
</dbReference>
<evidence type="ECO:0000256" key="3">
    <source>
        <dbReference type="ARBA" id="ARBA00012663"/>
    </source>
</evidence>
<dbReference type="InterPro" id="IPR036962">
    <property type="entry name" value="Glyco_hydro_3_N_sf"/>
</dbReference>
<dbReference type="GO" id="GO:0005975">
    <property type="term" value="P:carbohydrate metabolic process"/>
    <property type="evidence" value="ECO:0007669"/>
    <property type="project" value="InterPro"/>
</dbReference>
<dbReference type="EC" id="3.2.1.52" evidence="3"/>
<proteinExistence type="inferred from homology"/>
<dbReference type="Pfam" id="PF00933">
    <property type="entry name" value="Glyco_hydro_3"/>
    <property type="match status" value="1"/>
</dbReference>
<dbReference type="RefSeq" id="WP_093993828.1">
    <property type="nucleotide sequence ID" value="NZ_FXZK01000011.1"/>
</dbReference>
<dbReference type="SUPFAM" id="SSF51445">
    <property type="entry name" value="(Trans)glycosidases"/>
    <property type="match status" value="1"/>
</dbReference>
<name>A0A238LIU8_9RHOB</name>
<accession>A0A238LIU8</accession>
<dbReference type="EMBL" id="FXZK01000011">
    <property type="protein sequence ID" value="SMY09647.1"/>
    <property type="molecule type" value="Genomic_DNA"/>
</dbReference>
<feature type="domain" description="Glycoside hydrolase family 3 N-terminal" evidence="6">
    <location>
        <begin position="19"/>
        <end position="291"/>
    </location>
</feature>
<keyword evidence="5 7" id="KW-0326">Glycosidase</keyword>
<dbReference type="InterPro" id="IPR001764">
    <property type="entry name" value="Glyco_hydro_3_N"/>
</dbReference>
<evidence type="ECO:0000256" key="1">
    <source>
        <dbReference type="ARBA" id="ARBA00001231"/>
    </source>
</evidence>
<dbReference type="GO" id="GO:0009254">
    <property type="term" value="P:peptidoglycan turnover"/>
    <property type="evidence" value="ECO:0007669"/>
    <property type="project" value="TreeGrafter"/>
</dbReference>